<name>A0ABW9IZA6_STRGJ</name>
<dbReference type="SUPFAM" id="SSF55486">
    <property type="entry name" value="Metalloproteases ('zincins'), catalytic domain"/>
    <property type="match status" value="1"/>
</dbReference>
<dbReference type="PANTHER" id="PTHR34217">
    <property type="entry name" value="METAL-DEPENDENT CARBOXYPEPTIDASE"/>
    <property type="match status" value="1"/>
</dbReference>
<evidence type="ECO:0000313" key="2">
    <source>
        <dbReference type="Proteomes" id="UP001631993"/>
    </source>
</evidence>
<organism evidence="1 2">
    <name type="scientific">Streptomyces galilaeus</name>
    <dbReference type="NCBI Taxonomy" id="33899"/>
    <lineage>
        <taxon>Bacteria</taxon>
        <taxon>Bacillati</taxon>
        <taxon>Actinomycetota</taxon>
        <taxon>Actinomycetes</taxon>
        <taxon>Kitasatosporales</taxon>
        <taxon>Streptomycetaceae</taxon>
        <taxon>Streptomyces</taxon>
    </lineage>
</organism>
<accession>A0ABW9IZA6</accession>
<feature type="non-terminal residue" evidence="1">
    <location>
        <position position="91"/>
    </location>
</feature>
<dbReference type="Pfam" id="PF02074">
    <property type="entry name" value="Peptidase_M32"/>
    <property type="match status" value="1"/>
</dbReference>
<proteinExistence type="predicted"/>
<feature type="non-terminal residue" evidence="1">
    <location>
        <position position="1"/>
    </location>
</feature>
<reference evidence="1 2" key="1">
    <citation type="submission" date="2024-12" db="EMBL/GenBank/DDBJ databases">
        <title>Forecasting of Potato common scab and diversities of Pathogenic streptomyces spp. in china.</title>
        <authorList>
            <person name="Handique U."/>
            <person name="Wu J."/>
        </authorList>
    </citation>
    <scope>NUCLEOTIDE SEQUENCE [LARGE SCALE GENOMIC DNA]</scope>
    <source>
        <strain evidence="1 2">ZRIMU1585</strain>
    </source>
</reference>
<comment type="caution">
    <text evidence="1">The sequence shown here is derived from an EMBL/GenBank/DDBJ whole genome shotgun (WGS) entry which is preliminary data.</text>
</comment>
<sequence length="91" mass="10006">FSAQFGGQFQGYTLGNVMGAQFYEAALRAVPEVPEKIRQGDFRPLKGWLDANVYRHGAKFTGAELVERATGAALSSDAYVRYLTGKFMPLV</sequence>
<protein>
    <recommendedName>
        <fullName evidence="3">Carboxypeptidase M32</fullName>
    </recommendedName>
</protein>
<dbReference type="Gene3D" id="1.10.1370.30">
    <property type="match status" value="1"/>
</dbReference>
<dbReference type="EMBL" id="JBJVNE010000308">
    <property type="protein sequence ID" value="MFM9653746.1"/>
    <property type="molecule type" value="Genomic_DNA"/>
</dbReference>
<gene>
    <name evidence="1" type="ORF">ACKI1S_47975</name>
</gene>
<dbReference type="InterPro" id="IPR001333">
    <property type="entry name" value="Peptidase_M32_Taq"/>
</dbReference>
<dbReference type="PROSITE" id="PS52034">
    <property type="entry name" value="PEPTIDASE_M32"/>
    <property type="match status" value="1"/>
</dbReference>
<dbReference type="PANTHER" id="PTHR34217:SF1">
    <property type="entry name" value="CARBOXYPEPTIDASE 1"/>
    <property type="match status" value="1"/>
</dbReference>
<dbReference type="Proteomes" id="UP001631993">
    <property type="component" value="Unassembled WGS sequence"/>
</dbReference>
<keyword evidence="2" id="KW-1185">Reference proteome</keyword>
<evidence type="ECO:0008006" key="3">
    <source>
        <dbReference type="Google" id="ProtNLM"/>
    </source>
</evidence>
<evidence type="ECO:0000313" key="1">
    <source>
        <dbReference type="EMBL" id="MFM9653746.1"/>
    </source>
</evidence>